<gene>
    <name evidence="6" type="ordered locus">Acid_2734</name>
</gene>
<dbReference type="Gene3D" id="2.60.40.1120">
    <property type="entry name" value="Carboxypeptidase-like, regulatory domain"/>
    <property type="match status" value="1"/>
</dbReference>
<comment type="subcellular location">
    <subcellularLocation>
        <location evidence="1">Cell outer membrane</location>
    </subcellularLocation>
</comment>
<evidence type="ECO:0000256" key="1">
    <source>
        <dbReference type="ARBA" id="ARBA00004442"/>
    </source>
</evidence>
<evidence type="ECO:0000313" key="6">
    <source>
        <dbReference type="EMBL" id="ABJ83722.1"/>
    </source>
</evidence>
<keyword evidence="4" id="KW-0732">Signal</keyword>
<dbReference type="InterPro" id="IPR008969">
    <property type="entry name" value="CarboxyPept-like_regulatory"/>
</dbReference>
<dbReference type="InParanoid" id="Q02D86"/>
<evidence type="ECO:0000259" key="5">
    <source>
        <dbReference type="Pfam" id="PF25183"/>
    </source>
</evidence>
<dbReference type="Gene3D" id="2.40.170.20">
    <property type="entry name" value="TonB-dependent receptor, beta-barrel domain"/>
    <property type="match status" value="1"/>
</dbReference>
<feature type="chain" id="PRO_5004164046" evidence="4">
    <location>
        <begin position="37"/>
        <end position="1079"/>
    </location>
</feature>
<dbReference type="Gene3D" id="2.170.130.10">
    <property type="entry name" value="TonB-dependent receptor, plug domain"/>
    <property type="match status" value="1"/>
</dbReference>
<name>Q02D86_SOLUE</name>
<organism evidence="6">
    <name type="scientific">Solibacter usitatus (strain Ellin6076)</name>
    <dbReference type="NCBI Taxonomy" id="234267"/>
    <lineage>
        <taxon>Bacteria</taxon>
        <taxon>Pseudomonadati</taxon>
        <taxon>Acidobacteriota</taxon>
        <taxon>Terriglobia</taxon>
        <taxon>Bryobacterales</taxon>
        <taxon>Solibacteraceae</taxon>
        <taxon>Candidatus Solibacter</taxon>
    </lineage>
</organism>
<dbReference type="eggNOG" id="COG4771">
    <property type="taxonomic scope" value="Bacteria"/>
</dbReference>
<dbReference type="HOGENOM" id="CLU_006298_0_0_0"/>
<dbReference type="STRING" id="234267.Acid_2734"/>
<sequence length="1079" mass="117384" precursor="true">MKHHDDAPERSGVNRKTALILLAGLFFFLSVMPARAQTTTTLYGTISDRSGAIIPGAQVTATNVGTNQSRTAQTNQEGQYRFEFMPIGGYTLEVSATGFKKVAQKGIALDVNVNARVDAILDVGTMTEEVNVTAAAATVNTDNAQIGRTVENTEITTLPIVGRNVYTLLQLTPGVSSTSNSIVLGFPEQRTMINGGVDGGAGSVNYYLDGGTNMTGLRNTGNIAPNPDAVEEFRVVTNSYSAEYGRFAGGVINIITRSGSNDVHGSLFEFFRNNDLNAYPWLSLTTSPLHRNQFGGTVGGPIRKNKTFFFGTYSGLRQIQSSFLNSAIVPTALERAGNFSQSKILPKDPNNGNAPFPGGIIPANRLDPAAQNILNKYIPQANLANNFWQGTIPSPYDTNEGLTKIDQSFNDRHRLTGSYYYTAGSNAISPGGNIPWSTENFTWRQQNVNVSDTFTLNASTVNQFWVTYTRNFGGRLNTPQTSLGDLGSTFNVQGPPALPQITVSGYFTLSQAIAGPVAGTNFYSVRDQVSTTHGRHTLKFGGEISLNKDIQQTLLNNYGVFSFTNAKTGNALADFVAGLPVSMNQDAPITAMDNSWSGALFVQDDFRIHPRVTLNLGLRYELQQPPTDPFNRESTFKLGVQSTVLKGSQVPTGLLVPGDPGVGRGIVPMQWGHVSPRLGLAWDPAGNGKTSIRAGAGIFYGSVSGNEWNSTSNYNPFAVRQTFPNVGTLSNPYSNQPGGVSPFPFTYDPNNPRFILPASIYGIAPDFRWPYTYQFNFSVQRQLVKDLTVTAAYVGSFAHRLPFAIDLNYPYYNSTATTSNVNTRRPIQPGTLSQIYSVQSVMQGSYNALQTTVEKRFARHFSAKGFFTWAKSLEDVQLDNNTVNGGAQDYRALNLERGRSDNDRRKVAVGSFIWRMDYFRNVNPFLRAIINDWELSGIVTLQSGLPFTVTTGTDVNLDGSSNDRANLVGDPFLDPNRSRNDVSNAWFNVAAFAKGANGTDGTAARNLMTGPGSKNVDMGIFRNIKLMERFTLQVRGEFTNVFNLVNLSNPNASLNSTAIGTIRSAAAMRGVQLGLRLTF</sequence>
<dbReference type="InterPro" id="IPR057601">
    <property type="entry name" value="Oar-like_b-barrel"/>
</dbReference>
<reference evidence="6" key="1">
    <citation type="submission" date="2006-10" db="EMBL/GenBank/DDBJ databases">
        <title>Complete sequence of Solibacter usitatus Ellin6076.</title>
        <authorList>
            <consortium name="US DOE Joint Genome Institute"/>
            <person name="Copeland A."/>
            <person name="Lucas S."/>
            <person name="Lapidus A."/>
            <person name="Barry K."/>
            <person name="Detter J.C."/>
            <person name="Glavina del Rio T."/>
            <person name="Hammon N."/>
            <person name="Israni S."/>
            <person name="Dalin E."/>
            <person name="Tice H."/>
            <person name="Pitluck S."/>
            <person name="Thompson L.S."/>
            <person name="Brettin T."/>
            <person name="Bruce D."/>
            <person name="Han C."/>
            <person name="Tapia R."/>
            <person name="Gilna P."/>
            <person name="Schmutz J."/>
            <person name="Larimer F."/>
            <person name="Land M."/>
            <person name="Hauser L."/>
            <person name="Kyrpides N."/>
            <person name="Mikhailova N."/>
            <person name="Janssen P.H."/>
            <person name="Kuske C.R."/>
            <person name="Richardson P."/>
        </authorList>
    </citation>
    <scope>NUCLEOTIDE SEQUENCE</scope>
    <source>
        <strain evidence="6">Ellin6076</strain>
    </source>
</reference>
<dbReference type="Pfam" id="PF13620">
    <property type="entry name" value="CarboxypepD_reg"/>
    <property type="match status" value="1"/>
</dbReference>
<dbReference type="EMBL" id="CP000473">
    <property type="protein sequence ID" value="ABJ83722.1"/>
    <property type="molecule type" value="Genomic_DNA"/>
</dbReference>
<accession>Q02D86</accession>
<keyword evidence="6" id="KW-0675">Receptor</keyword>
<dbReference type="Pfam" id="PF25183">
    <property type="entry name" value="OMP_b-brl_4"/>
    <property type="match status" value="1"/>
</dbReference>
<dbReference type="AlphaFoldDB" id="Q02D86"/>
<evidence type="ECO:0000256" key="2">
    <source>
        <dbReference type="ARBA" id="ARBA00023136"/>
    </source>
</evidence>
<dbReference type="GO" id="GO:0009279">
    <property type="term" value="C:cell outer membrane"/>
    <property type="evidence" value="ECO:0007669"/>
    <property type="project" value="UniProtKB-SubCell"/>
</dbReference>
<keyword evidence="3" id="KW-0998">Cell outer membrane</keyword>
<evidence type="ECO:0000256" key="4">
    <source>
        <dbReference type="SAM" id="SignalP"/>
    </source>
</evidence>
<dbReference type="KEGG" id="sus:Acid_2734"/>
<dbReference type="InterPro" id="IPR037066">
    <property type="entry name" value="Plug_dom_sf"/>
</dbReference>
<keyword evidence="2" id="KW-0472">Membrane</keyword>
<dbReference type="SUPFAM" id="SSF56935">
    <property type="entry name" value="Porins"/>
    <property type="match status" value="1"/>
</dbReference>
<dbReference type="InterPro" id="IPR036942">
    <property type="entry name" value="Beta-barrel_TonB_sf"/>
</dbReference>
<feature type="signal peptide" evidence="4">
    <location>
        <begin position="1"/>
        <end position="36"/>
    </location>
</feature>
<dbReference type="SUPFAM" id="SSF49464">
    <property type="entry name" value="Carboxypeptidase regulatory domain-like"/>
    <property type="match status" value="1"/>
</dbReference>
<proteinExistence type="predicted"/>
<protein>
    <submittedName>
        <fullName evidence="6">TonB-dependent receptor</fullName>
    </submittedName>
</protein>
<evidence type="ECO:0000256" key="3">
    <source>
        <dbReference type="ARBA" id="ARBA00023237"/>
    </source>
</evidence>
<feature type="domain" description="TonB-dependent transporter Oar-like beta-barrel" evidence="5">
    <location>
        <begin position="255"/>
        <end position="1072"/>
    </location>
</feature>